<feature type="region of interest" description="Disordered" evidence="1">
    <location>
        <begin position="73"/>
        <end position="99"/>
    </location>
</feature>
<evidence type="ECO:0000256" key="1">
    <source>
        <dbReference type="SAM" id="MobiDB-lite"/>
    </source>
</evidence>
<dbReference type="InterPro" id="IPR036155">
    <property type="entry name" value="Crypto/Photolyase_N_sf"/>
</dbReference>
<gene>
    <name evidence="2" type="ORF">HBR001_LOCUS3687</name>
</gene>
<dbReference type="InterPro" id="IPR014729">
    <property type="entry name" value="Rossmann-like_a/b/a_fold"/>
</dbReference>
<feature type="compositionally biased region" description="Basic and acidic residues" evidence="1">
    <location>
        <begin position="74"/>
        <end position="99"/>
    </location>
</feature>
<dbReference type="AlphaFoldDB" id="A0AAV0TQE9"/>
<evidence type="ECO:0008006" key="4">
    <source>
        <dbReference type="Google" id="ProtNLM"/>
    </source>
</evidence>
<dbReference type="Gene3D" id="3.40.50.620">
    <property type="entry name" value="HUPs"/>
    <property type="match status" value="1"/>
</dbReference>
<evidence type="ECO:0000313" key="3">
    <source>
        <dbReference type="Proteomes" id="UP001162031"/>
    </source>
</evidence>
<dbReference type="SUPFAM" id="SSF52425">
    <property type="entry name" value="Cryptochrome/photolyase, N-terminal domain"/>
    <property type="match status" value="1"/>
</dbReference>
<dbReference type="Proteomes" id="UP001162031">
    <property type="component" value="Unassembled WGS sequence"/>
</dbReference>
<sequence>MSAPNAVDVRRIAAQVAALEQQRAEGTLPHDDKPLRLYQVNSSSGFVRVLDQHPEPISQDMLDAISAFIAKTAEQSDRHETTVAGEKTKTEADETTRNEPTDAVTVVRAADTRHEHEKIDTGDDTVRVCANGNAILDANVSVTGDTVLASDCATSDVHRDTHCVRKKPQVRQSAEDIPVLLSPPWDSAGAVKQLTDLLDCNEKVSDILDKEMAINDGIRTLSEPNGIVEDDDDDDNDDDGDLVAKSEHKVLESMDQLKLLEQWPPQLKARRKVWFVPPVAGRKTRDVRVEHRSVVYWMHNTLRVMQGNYGLEAAILLSRRLTAPLVVVCLVSSSIVHPVCHATTASDAYARYSLVELYQQFKQAGVPFFGLTATESERLELTHGPHVLSPKPHPLYELMDAFEPHAVVTDAMFDPSGRRDVAHLARYLELHRSSCSWSLLSMDSMTCCPAYQLSKKLQRTFEHDSMFASEEDFGAEYASCMEPRSEVYVFSSLPRAGALDAAANKRHSEMVSAVVQRLHLEEINWQVVRAENVQSNARMRRFSEGEGLQKLSQLLSDRSSQPAIQTELHGGGVLSLLPFIRHGTLFVGYVLRRMDEAITSCPTPTTPHKRKALAMRKVMRSRAAHHLARERDYALYLSLWSTSSTSMDPGGSGPIDIALLSTSEIIAGLRSDAPRPSSLEAYQKILPAWACSAARMADNCNDHVTGAASYDPFELESARTNDSYWNEIQKLLVEQQYLHPLLIVYWAYRVFTWSVSCRAAVATVESLISQCALGSCGSPDAVFVVWKLLFRLGSNSTNATSVGDSKTNATPEHLRQFQQTLENELASQPKLQLRS</sequence>
<keyword evidence="3" id="KW-1185">Reference proteome</keyword>
<accession>A0AAV0TQE9</accession>
<reference evidence="2" key="1">
    <citation type="submission" date="2022-12" db="EMBL/GenBank/DDBJ databases">
        <authorList>
            <person name="Webb A."/>
        </authorList>
    </citation>
    <scope>NUCLEOTIDE SEQUENCE</scope>
    <source>
        <strain evidence="2">Hp1</strain>
    </source>
</reference>
<organism evidence="2 3">
    <name type="scientific">Hyaloperonospora brassicae</name>
    <name type="common">Brassica downy mildew</name>
    <name type="synonym">Peronospora brassicae</name>
    <dbReference type="NCBI Taxonomy" id="162125"/>
    <lineage>
        <taxon>Eukaryota</taxon>
        <taxon>Sar</taxon>
        <taxon>Stramenopiles</taxon>
        <taxon>Oomycota</taxon>
        <taxon>Peronosporomycetes</taxon>
        <taxon>Peronosporales</taxon>
        <taxon>Peronosporaceae</taxon>
        <taxon>Hyaloperonospora</taxon>
    </lineage>
</organism>
<comment type="caution">
    <text evidence="2">The sequence shown here is derived from an EMBL/GenBank/DDBJ whole genome shotgun (WGS) entry which is preliminary data.</text>
</comment>
<dbReference type="Gene3D" id="1.10.579.10">
    <property type="entry name" value="DNA Cyclobutane Dipyrimidine Photolyase, subunit A, domain 3"/>
    <property type="match status" value="1"/>
</dbReference>
<dbReference type="PANTHER" id="PTHR10211:SF0">
    <property type="entry name" value="DEOXYRIBODIPYRIMIDINE PHOTO-LYASE"/>
    <property type="match status" value="1"/>
</dbReference>
<dbReference type="InterPro" id="IPR052219">
    <property type="entry name" value="Photolyase_Class-2"/>
</dbReference>
<proteinExistence type="predicted"/>
<dbReference type="PANTHER" id="PTHR10211">
    <property type="entry name" value="DEOXYRIBODIPYRIMIDINE PHOTOLYASE"/>
    <property type="match status" value="1"/>
</dbReference>
<dbReference type="GO" id="GO:0000719">
    <property type="term" value="P:photoreactive repair"/>
    <property type="evidence" value="ECO:0007669"/>
    <property type="project" value="TreeGrafter"/>
</dbReference>
<dbReference type="GO" id="GO:0003904">
    <property type="term" value="F:deoxyribodipyrimidine photo-lyase activity"/>
    <property type="evidence" value="ECO:0007669"/>
    <property type="project" value="TreeGrafter"/>
</dbReference>
<dbReference type="EMBL" id="CANTFL010000617">
    <property type="protein sequence ID" value="CAI5725782.1"/>
    <property type="molecule type" value="Genomic_DNA"/>
</dbReference>
<name>A0AAV0TQE9_HYABA</name>
<evidence type="ECO:0000313" key="2">
    <source>
        <dbReference type="EMBL" id="CAI5725782.1"/>
    </source>
</evidence>
<protein>
    <recommendedName>
        <fullName evidence="4">Photolyase/cryptochrome alpha/beta domain-containing protein</fullName>
    </recommendedName>
</protein>